<feature type="region of interest" description="Disordered" evidence="5">
    <location>
        <begin position="256"/>
        <end position="277"/>
    </location>
</feature>
<dbReference type="AlphaFoldDB" id="A0A517XW17"/>
<evidence type="ECO:0000256" key="5">
    <source>
        <dbReference type="SAM" id="MobiDB-lite"/>
    </source>
</evidence>
<evidence type="ECO:0000256" key="4">
    <source>
        <dbReference type="ARBA" id="ARBA00023136"/>
    </source>
</evidence>
<evidence type="ECO:0000256" key="6">
    <source>
        <dbReference type="SAM" id="Phobius"/>
    </source>
</evidence>
<evidence type="ECO:0000313" key="8">
    <source>
        <dbReference type="EMBL" id="QDU21701.1"/>
    </source>
</evidence>
<keyword evidence="9" id="KW-1185">Reference proteome</keyword>
<keyword evidence="3 6" id="KW-1133">Transmembrane helix</keyword>
<dbReference type="Pfam" id="PF04116">
    <property type="entry name" value="FA_hydroxylase"/>
    <property type="match status" value="1"/>
</dbReference>
<protein>
    <submittedName>
        <fullName evidence="8">Fatty acid hydroxylase superfamily protein</fullName>
    </submittedName>
</protein>
<dbReference type="RefSeq" id="WP_238389247.1">
    <property type="nucleotide sequence ID" value="NZ_CP036273.1"/>
</dbReference>
<gene>
    <name evidence="8" type="ORF">ETAA1_36740</name>
</gene>
<feature type="domain" description="Fatty acid hydroxylase" evidence="7">
    <location>
        <begin position="107"/>
        <end position="241"/>
    </location>
</feature>
<sequence length="277" mass="31295">MGIDSLTRAAQGAVGSTLSELVWYTLAASAAYLFFYVAFRTRLRHRRASPRDPHAGQIRREVAHSLRSILVFGVVTLFVLLAARAGWTRLYGRVEQYGWPWFFASIAVMVVVHDAYFYWTHRLMHHPRVFRLVHRAHHRSTSPTPWAAYAFGPVEAVVQAGIGPLVVFTIPTHGAAFAAFMAWQIGFNVLGHCGYEIFPRWFLRTPLGWVLNSVTHHAQHHEAFRANYGLYFNVWDRLMGTNHPDYRARFEQATAGGAATPPEAPTADEPQPLTAAW</sequence>
<evidence type="ECO:0000256" key="2">
    <source>
        <dbReference type="ARBA" id="ARBA00022692"/>
    </source>
</evidence>
<reference evidence="8 9" key="1">
    <citation type="submission" date="2019-02" db="EMBL/GenBank/DDBJ databases">
        <title>Deep-cultivation of Planctomycetes and their phenomic and genomic characterization uncovers novel biology.</title>
        <authorList>
            <person name="Wiegand S."/>
            <person name="Jogler M."/>
            <person name="Boedeker C."/>
            <person name="Pinto D."/>
            <person name="Vollmers J."/>
            <person name="Rivas-Marin E."/>
            <person name="Kohn T."/>
            <person name="Peeters S.H."/>
            <person name="Heuer A."/>
            <person name="Rast P."/>
            <person name="Oberbeckmann S."/>
            <person name="Bunk B."/>
            <person name="Jeske O."/>
            <person name="Meyerdierks A."/>
            <person name="Storesund J.E."/>
            <person name="Kallscheuer N."/>
            <person name="Luecker S."/>
            <person name="Lage O.M."/>
            <person name="Pohl T."/>
            <person name="Merkel B.J."/>
            <person name="Hornburger P."/>
            <person name="Mueller R.-W."/>
            <person name="Bruemmer F."/>
            <person name="Labrenz M."/>
            <person name="Spormann A.M."/>
            <person name="Op den Camp H."/>
            <person name="Overmann J."/>
            <person name="Amann R."/>
            <person name="Jetten M.S.M."/>
            <person name="Mascher T."/>
            <person name="Medema M.H."/>
            <person name="Devos D.P."/>
            <person name="Kaster A.-K."/>
            <person name="Ovreas L."/>
            <person name="Rohde M."/>
            <person name="Galperin M.Y."/>
            <person name="Jogler C."/>
        </authorList>
    </citation>
    <scope>NUCLEOTIDE SEQUENCE [LARGE SCALE GENOMIC DNA]</scope>
    <source>
        <strain evidence="8 9">ETA_A1</strain>
    </source>
</reference>
<keyword evidence="2 6" id="KW-0812">Transmembrane</keyword>
<dbReference type="PANTHER" id="PTHR11863">
    <property type="entry name" value="STEROL DESATURASE"/>
    <property type="match status" value="1"/>
</dbReference>
<dbReference type="GO" id="GO:0008610">
    <property type="term" value="P:lipid biosynthetic process"/>
    <property type="evidence" value="ECO:0007669"/>
    <property type="project" value="InterPro"/>
</dbReference>
<dbReference type="KEGG" id="uli:ETAA1_36740"/>
<organism evidence="8 9">
    <name type="scientific">Urbifossiella limnaea</name>
    <dbReference type="NCBI Taxonomy" id="2528023"/>
    <lineage>
        <taxon>Bacteria</taxon>
        <taxon>Pseudomonadati</taxon>
        <taxon>Planctomycetota</taxon>
        <taxon>Planctomycetia</taxon>
        <taxon>Gemmatales</taxon>
        <taxon>Gemmataceae</taxon>
        <taxon>Urbifossiella</taxon>
    </lineage>
</organism>
<accession>A0A517XW17</accession>
<dbReference type="GO" id="GO:0016491">
    <property type="term" value="F:oxidoreductase activity"/>
    <property type="evidence" value="ECO:0007669"/>
    <property type="project" value="InterPro"/>
</dbReference>
<name>A0A517XW17_9BACT</name>
<evidence type="ECO:0000259" key="7">
    <source>
        <dbReference type="Pfam" id="PF04116"/>
    </source>
</evidence>
<dbReference type="InterPro" id="IPR050307">
    <property type="entry name" value="Sterol_Desaturase_Related"/>
</dbReference>
<evidence type="ECO:0000256" key="3">
    <source>
        <dbReference type="ARBA" id="ARBA00022989"/>
    </source>
</evidence>
<dbReference type="InterPro" id="IPR006694">
    <property type="entry name" value="Fatty_acid_hydroxylase"/>
</dbReference>
<feature type="transmembrane region" description="Helical" evidence="6">
    <location>
        <begin position="99"/>
        <end position="119"/>
    </location>
</feature>
<proteinExistence type="predicted"/>
<evidence type="ECO:0000313" key="9">
    <source>
        <dbReference type="Proteomes" id="UP000319576"/>
    </source>
</evidence>
<feature type="transmembrane region" description="Helical" evidence="6">
    <location>
        <begin position="21"/>
        <end position="39"/>
    </location>
</feature>
<evidence type="ECO:0000256" key="1">
    <source>
        <dbReference type="ARBA" id="ARBA00004370"/>
    </source>
</evidence>
<dbReference type="GO" id="GO:0016020">
    <property type="term" value="C:membrane"/>
    <property type="evidence" value="ECO:0007669"/>
    <property type="project" value="UniProtKB-SubCell"/>
</dbReference>
<dbReference type="EMBL" id="CP036273">
    <property type="protein sequence ID" value="QDU21701.1"/>
    <property type="molecule type" value="Genomic_DNA"/>
</dbReference>
<comment type="subcellular location">
    <subcellularLocation>
        <location evidence="1">Membrane</location>
    </subcellularLocation>
</comment>
<dbReference type="GO" id="GO:0005506">
    <property type="term" value="F:iron ion binding"/>
    <property type="evidence" value="ECO:0007669"/>
    <property type="project" value="InterPro"/>
</dbReference>
<feature type="transmembrane region" description="Helical" evidence="6">
    <location>
        <begin position="69"/>
        <end position="87"/>
    </location>
</feature>
<keyword evidence="4 6" id="KW-0472">Membrane</keyword>
<dbReference type="Proteomes" id="UP000319576">
    <property type="component" value="Chromosome"/>
</dbReference>